<dbReference type="GO" id="GO:0006360">
    <property type="term" value="P:transcription by RNA polymerase I"/>
    <property type="evidence" value="ECO:0007669"/>
    <property type="project" value="InterPro"/>
</dbReference>
<reference evidence="2" key="1">
    <citation type="submission" date="2025-08" db="UniProtKB">
        <authorList>
            <consortium name="Ensembl"/>
        </authorList>
    </citation>
    <scope>IDENTIFICATION</scope>
</reference>
<name>A0A8C5QJ40_9ANUR</name>
<evidence type="ECO:0000313" key="3">
    <source>
        <dbReference type="Proteomes" id="UP000694569"/>
    </source>
</evidence>
<feature type="compositionally biased region" description="Basic residues" evidence="1">
    <location>
        <begin position="146"/>
        <end position="167"/>
    </location>
</feature>
<evidence type="ECO:0000313" key="2">
    <source>
        <dbReference type="Ensembl" id="ENSLLEP00000038514.1"/>
    </source>
</evidence>
<keyword evidence="3" id="KW-1185">Reference proteome</keyword>
<dbReference type="AlphaFoldDB" id="A0A8C5QJ40"/>
<dbReference type="Gene3D" id="6.20.250.70">
    <property type="match status" value="1"/>
</dbReference>
<proteinExistence type="predicted"/>
<accession>A0A8C5QJ40</accession>
<dbReference type="GeneTree" id="ENSGT00450000040362"/>
<organism evidence="2 3">
    <name type="scientific">Leptobrachium leishanense</name>
    <name type="common">Leishan spiny toad</name>
    <dbReference type="NCBI Taxonomy" id="445787"/>
    <lineage>
        <taxon>Eukaryota</taxon>
        <taxon>Metazoa</taxon>
        <taxon>Chordata</taxon>
        <taxon>Craniata</taxon>
        <taxon>Vertebrata</taxon>
        <taxon>Euteleostomi</taxon>
        <taxon>Amphibia</taxon>
        <taxon>Batrachia</taxon>
        <taxon>Anura</taxon>
        <taxon>Pelobatoidea</taxon>
        <taxon>Megophryidae</taxon>
        <taxon>Leptobrachium</taxon>
    </lineage>
</organism>
<dbReference type="OrthoDB" id="10071093at2759"/>
<dbReference type="InterPro" id="IPR013240">
    <property type="entry name" value="DNA-dir_RNA_pol1_su_RPA34"/>
</dbReference>
<feature type="region of interest" description="Disordered" evidence="1">
    <location>
        <begin position="118"/>
        <end position="175"/>
    </location>
</feature>
<dbReference type="Ensembl" id="ENSLLET00000040035.1">
    <property type="protein sequence ID" value="ENSLLEP00000038514.1"/>
    <property type="gene ID" value="ENSLLEG00000024432.1"/>
</dbReference>
<reference evidence="2" key="2">
    <citation type="submission" date="2025-09" db="UniProtKB">
        <authorList>
            <consortium name="Ensembl"/>
        </authorList>
    </citation>
    <scope>IDENTIFICATION</scope>
</reference>
<evidence type="ECO:0000256" key="1">
    <source>
        <dbReference type="SAM" id="MobiDB-lite"/>
    </source>
</evidence>
<protein>
    <submittedName>
        <fullName evidence="2">Uncharacterized protein</fullName>
    </submittedName>
</protein>
<dbReference type="Proteomes" id="UP000694569">
    <property type="component" value="Unplaced"/>
</dbReference>
<sequence>MEPTGGKCQFQCPVSFEPVAEYNGRDVEEPDTEMWLIKAPADFTPESFNSHRLPLSGYKMLKVKVGGIRKFYHVTTSPCTDSPCRAFLPQDEGGALQLACTPPFQGVITLADAHAESTDLHPIPDRPPLTIPENLKKRYRPLGQTSHRRGKRRGQRHRVHPAKKRERQKNANIRT</sequence>
<dbReference type="Pfam" id="PF08208">
    <property type="entry name" value="RNA_polI_A34"/>
    <property type="match status" value="1"/>
</dbReference>